<sequence>MISFGKNIQNRRIALGLDVSELTQLANYPNKSYIERIEDEKIYPSTKKLPDLAKALSWKIDDLFKDVELEEIETEYSLTKNAIKFIKSLDKKEISLKAITLSLDAYKKAYISLFEKYVRENFLNKVKEMILKTYYNNNPNLEKIEELFEEKEYEICLVGVIKILENIVKDKVQKKEEIKSEIEDTLKVEKTEEKAENIDIEDEDYLRI</sequence>
<name>A0A2B7YV76_9FUSO</name>
<feature type="domain" description="HTH cro/C1-type" evidence="1">
    <location>
        <begin position="8"/>
        <end position="63"/>
    </location>
</feature>
<evidence type="ECO:0000313" key="3">
    <source>
        <dbReference type="Proteomes" id="UP000226179"/>
    </source>
</evidence>
<comment type="caution">
    <text evidence="2">The sequence shown here is derived from an EMBL/GenBank/DDBJ whole genome shotgun (WGS) entry which is preliminary data.</text>
</comment>
<reference evidence="2 3" key="1">
    <citation type="submission" date="2017-06" db="EMBL/GenBank/DDBJ databases">
        <title>Draft genome sequence of Fusobacterium nucleatum subsp. animalis KCOM 1280 (=ChDC F318).</title>
        <authorList>
            <person name="Kook J.-K."/>
            <person name="Park S.-N."/>
            <person name="Lim Y.K."/>
            <person name="Roh H."/>
        </authorList>
    </citation>
    <scope>NUCLEOTIDE SEQUENCE [LARGE SCALE GENOMIC DNA]</scope>
    <source>
        <strain evidence="3">KCOM 1280 ( ChDC F318)</strain>
    </source>
</reference>
<accession>A0A2B7YV76</accession>
<dbReference type="CDD" id="cd00093">
    <property type="entry name" value="HTH_XRE"/>
    <property type="match status" value="1"/>
</dbReference>
<dbReference type="EMBL" id="NJGJ01000001">
    <property type="protein sequence ID" value="PGH24517.1"/>
    <property type="molecule type" value="Genomic_DNA"/>
</dbReference>
<dbReference type="RefSeq" id="WP_158411412.1">
    <property type="nucleotide sequence ID" value="NZ_CP077150.1"/>
</dbReference>
<gene>
    <name evidence="2" type="ORF">RN90_03240</name>
</gene>
<dbReference type="Gene3D" id="1.10.260.40">
    <property type="entry name" value="lambda repressor-like DNA-binding domains"/>
    <property type="match status" value="1"/>
</dbReference>
<dbReference type="SUPFAM" id="SSF47413">
    <property type="entry name" value="lambda repressor-like DNA-binding domains"/>
    <property type="match status" value="1"/>
</dbReference>
<proteinExistence type="predicted"/>
<evidence type="ECO:0000259" key="1">
    <source>
        <dbReference type="PROSITE" id="PS50943"/>
    </source>
</evidence>
<dbReference type="InterPro" id="IPR001387">
    <property type="entry name" value="Cro/C1-type_HTH"/>
</dbReference>
<dbReference type="GO" id="GO:0003677">
    <property type="term" value="F:DNA binding"/>
    <property type="evidence" value="ECO:0007669"/>
    <property type="project" value="InterPro"/>
</dbReference>
<dbReference type="PROSITE" id="PS50943">
    <property type="entry name" value="HTH_CROC1"/>
    <property type="match status" value="1"/>
</dbReference>
<evidence type="ECO:0000313" key="2">
    <source>
        <dbReference type="EMBL" id="PGH24517.1"/>
    </source>
</evidence>
<protein>
    <recommendedName>
        <fullName evidence="1">HTH cro/C1-type domain-containing protein</fullName>
    </recommendedName>
</protein>
<dbReference type="Proteomes" id="UP000226179">
    <property type="component" value="Unassembled WGS sequence"/>
</dbReference>
<dbReference type="AlphaFoldDB" id="A0A2B7YV76"/>
<organism evidence="2 3">
    <name type="scientific">Fusobacterium animalis</name>
    <dbReference type="NCBI Taxonomy" id="76859"/>
    <lineage>
        <taxon>Bacteria</taxon>
        <taxon>Fusobacteriati</taxon>
        <taxon>Fusobacteriota</taxon>
        <taxon>Fusobacteriia</taxon>
        <taxon>Fusobacteriales</taxon>
        <taxon>Fusobacteriaceae</taxon>
        <taxon>Fusobacterium</taxon>
    </lineage>
</organism>
<dbReference type="InterPro" id="IPR010982">
    <property type="entry name" value="Lambda_DNA-bd_dom_sf"/>
</dbReference>